<evidence type="ECO:0000313" key="2">
    <source>
        <dbReference type="Proteomes" id="UP001556040"/>
    </source>
</evidence>
<dbReference type="Pfam" id="PF12758">
    <property type="entry name" value="DUF3813"/>
    <property type="match status" value="1"/>
</dbReference>
<evidence type="ECO:0000313" key="1">
    <source>
        <dbReference type="EMBL" id="MEW9501554.1"/>
    </source>
</evidence>
<dbReference type="EMBL" id="JBFMIA010000004">
    <property type="protein sequence ID" value="MEW9501554.1"/>
    <property type="molecule type" value="Genomic_DNA"/>
</dbReference>
<name>A0ABV3Q2K4_9BACL</name>
<dbReference type="InterPro" id="IPR024217">
    <property type="entry name" value="DUF3813"/>
</dbReference>
<dbReference type="Proteomes" id="UP001556040">
    <property type="component" value="Unassembled WGS sequence"/>
</dbReference>
<keyword evidence="2" id="KW-1185">Reference proteome</keyword>
<sequence length="57" mass="6502">MKNKLFQEARGFVDQALTSKDEKDVARAKNSLSSAFANSTIDEQKQLSEMQQKIRQL</sequence>
<reference evidence="1 2" key="1">
    <citation type="journal article" date="1979" name="Int. J. Syst. Evol. Microbiol.">
        <title>Bacillus globisporus subsp. marinus subsp. nov.</title>
        <authorList>
            <person name="Liu H."/>
        </authorList>
    </citation>
    <scope>NUCLEOTIDE SEQUENCE [LARGE SCALE GENOMIC DNA]</scope>
    <source>
        <strain evidence="1 2">DSM 1297</strain>
    </source>
</reference>
<comment type="caution">
    <text evidence="1">The sequence shown here is derived from an EMBL/GenBank/DDBJ whole genome shotgun (WGS) entry which is preliminary data.</text>
</comment>
<proteinExistence type="predicted"/>
<organism evidence="1 2">
    <name type="scientific">Jeotgalibacillus marinus</name>
    <dbReference type="NCBI Taxonomy" id="86667"/>
    <lineage>
        <taxon>Bacteria</taxon>
        <taxon>Bacillati</taxon>
        <taxon>Bacillota</taxon>
        <taxon>Bacilli</taxon>
        <taxon>Bacillales</taxon>
        <taxon>Caryophanaceae</taxon>
        <taxon>Jeotgalibacillus</taxon>
    </lineage>
</organism>
<dbReference type="RefSeq" id="WP_367779039.1">
    <property type="nucleotide sequence ID" value="NZ_JBFMIA010000004.1"/>
</dbReference>
<accession>A0ABV3Q2K4</accession>
<protein>
    <submittedName>
        <fullName evidence="1">DUF3813 domain-containing protein</fullName>
    </submittedName>
</protein>
<gene>
    <name evidence="1" type="ORF">AB1471_07035</name>
</gene>